<evidence type="ECO:0000256" key="8">
    <source>
        <dbReference type="SAM" id="Coils"/>
    </source>
</evidence>
<name>A0ABM1HU50_POLDO</name>
<gene>
    <name evidence="12 13 14" type="primary">LOC107063871</name>
</gene>
<evidence type="ECO:0000256" key="9">
    <source>
        <dbReference type="SAM" id="MobiDB-lite"/>
    </source>
</evidence>
<dbReference type="InterPro" id="IPR023419">
    <property type="entry name" value="Transthyretin_CS"/>
</dbReference>
<evidence type="ECO:0000313" key="12">
    <source>
        <dbReference type="RefSeq" id="XP_015171487.1"/>
    </source>
</evidence>
<sequence>MGDKAAATMLAIRATIRDNLLDAAPRLTPTGKISHAKTRVYTQRYRKEWEQMPDFKGWLTSVSNQPTRAFCLYCHKNLHAHRLSLLKHTCTMKHQRAALSHEAEKGKSIEDKKHVNMVEMKVEENNVVEALESTQVETEENEDENEYIVERLDDVDDDVELHEVQEKREEEEEVEYAEVEEDEHVHIPSDEEDIKHQNKKIKLEYVEDFQENSRDTLAEAMAHVHGEYLDEVDDQENVQMEMIVESEDQNIEISEISNFTKTVDNNKKMKEDRENNRSVLRKTKHEKRTGLKLQQEDTKSQTDSGLVMTCPLPLLSTTTYQINSSVAGTPTTIGVLQPVNTLPIAPTQNKTITVTSGGGKKVTLTGGSFQPGTQYILSKLKGKVPSLVVAEKTPINVTKQVNKSLQIDKESQEQLVTASTSQSLPTKHVILKPVIPVTKRPRVSTHVIDTSKGVPVGGLQVSLYKLLDGRWTFLNESNTSLNGRCLDLLDNVKVNFTAGRYKMHFDIDKYFTVRKIETMYPFIEIVFDVKNPTEHYHIPLLLSPFGYSTYRDSDR</sequence>
<proteinExistence type="inferred from homology"/>
<keyword evidence="8" id="KW-0175">Coiled coil</keyword>
<dbReference type="InterPro" id="IPR023416">
    <property type="entry name" value="Transthyretin/HIU_hydrolase_d"/>
</dbReference>
<comment type="subunit">
    <text evidence="4">Homotetramer.</text>
</comment>
<evidence type="ECO:0000256" key="2">
    <source>
        <dbReference type="ARBA" id="ARBA00002704"/>
    </source>
</evidence>
<feature type="coiled-coil region" evidence="8">
    <location>
        <begin position="152"/>
        <end position="182"/>
    </location>
</feature>
<comment type="catalytic activity">
    <reaction evidence="1">
        <text>5-hydroxyisourate + H2O = 5-hydroxy-2-oxo-4-ureido-2,5-dihydro-1H-imidazole-5-carboxylate + H(+)</text>
        <dbReference type="Rhea" id="RHEA:23736"/>
        <dbReference type="ChEBI" id="CHEBI:15377"/>
        <dbReference type="ChEBI" id="CHEBI:15378"/>
        <dbReference type="ChEBI" id="CHEBI:18072"/>
        <dbReference type="ChEBI" id="CHEBI:58639"/>
        <dbReference type="EC" id="3.5.2.17"/>
    </reaction>
</comment>
<evidence type="ECO:0000256" key="6">
    <source>
        <dbReference type="ARBA" id="ARBA00022631"/>
    </source>
</evidence>
<keyword evidence="6" id="KW-0659">Purine metabolism</keyword>
<feature type="region of interest" description="Disordered" evidence="9">
    <location>
        <begin position="268"/>
        <end position="304"/>
    </location>
</feature>
<dbReference type="PROSITE" id="PS00769">
    <property type="entry name" value="TRANSTHYRETIN_2"/>
    <property type="match status" value="1"/>
</dbReference>
<evidence type="ECO:0000313" key="13">
    <source>
        <dbReference type="RefSeq" id="XP_015171488.1"/>
    </source>
</evidence>
<accession>A0ABM1HU50</accession>
<evidence type="ECO:0000313" key="11">
    <source>
        <dbReference type="Proteomes" id="UP000694924"/>
    </source>
</evidence>
<protein>
    <recommendedName>
        <fullName evidence="5">hydroxyisourate hydrolase</fullName>
        <ecNumber evidence="5">3.5.2.17</ecNumber>
    </recommendedName>
</protein>
<dbReference type="SUPFAM" id="SSF49472">
    <property type="entry name" value="Transthyretin (synonym: prealbumin)"/>
    <property type="match status" value="1"/>
</dbReference>
<dbReference type="PANTHER" id="PTHR10395:SF7">
    <property type="entry name" value="5-HYDROXYISOURATE HYDROLASE"/>
    <property type="match status" value="1"/>
</dbReference>
<dbReference type="CDD" id="cd05822">
    <property type="entry name" value="TLP_HIUase"/>
    <property type="match status" value="1"/>
</dbReference>
<evidence type="ECO:0000313" key="14">
    <source>
        <dbReference type="RefSeq" id="XP_015171489.1"/>
    </source>
</evidence>
<dbReference type="RefSeq" id="XP_015171488.1">
    <property type="nucleotide sequence ID" value="XM_015316002.1"/>
</dbReference>
<dbReference type="InterPro" id="IPR036817">
    <property type="entry name" value="Transthyretin/HIU_hydrolase_sf"/>
</dbReference>
<evidence type="ECO:0000256" key="5">
    <source>
        <dbReference type="ARBA" id="ARBA00012609"/>
    </source>
</evidence>
<evidence type="ECO:0000256" key="3">
    <source>
        <dbReference type="ARBA" id="ARBA00009850"/>
    </source>
</evidence>
<dbReference type="Proteomes" id="UP000694924">
    <property type="component" value="Unplaced"/>
</dbReference>
<feature type="domain" description="Transthyretin/hydroxyisourate hydrolase" evidence="10">
    <location>
        <begin position="443"/>
        <end position="551"/>
    </location>
</feature>
<dbReference type="InterPro" id="IPR014306">
    <property type="entry name" value="Hydroxyisourate_hydrolase"/>
</dbReference>
<keyword evidence="7" id="KW-0378">Hydrolase</keyword>
<comment type="similarity">
    <text evidence="3">Belongs to the transthyretin family. 5-hydroxyisourate hydrolase subfamily.</text>
</comment>
<dbReference type="Gene3D" id="2.60.40.180">
    <property type="entry name" value="Transthyretin/hydroxyisourate hydrolase domain"/>
    <property type="match status" value="1"/>
</dbReference>
<evidence type="ECO:0000256" key="4">
    <source>
        <dbReference type="ARBA" id="ARBA00011881"/>
    </source>
</evidence>
<comment type="function">
    <text evidence="2">Catalyzes the hydrolysis of 5-hydroxyisourate (HIU) to 2-oxo-4-hydroxy-4-carboxy-5-ureidoimidazoline (OHCU).</text>
</comment>
<reference evidence="12 13" key="1">
    <citation type="submission" date="2025-05" db="UniProtKB">
        <authorList>
            <consortium name="RefSeq"/>
        </authorList>
    </citation>
    <scope>IDENTIFICATION</scope>
    <source>
        <tissue evidence="12 13">Whole body</tissue>
    </source>
</reference>
<evidence type="ECO:0000259" key="10">
    <source>
        <dbReference type="Pfam" id="PF00576"/>
    </source>
</evidence>
<dbReference type="RefSeq" id="XP_015171487.1">
    <property type="nucleotide sequence ID" value="XM_015316001.1"/>
</dbReference>
<dbReference type="PANTHER" id="PTHR10395">
    <property type="entry name" value="URICASE AND TRANSTHYRETIN-RELATED"/>
    <property type="match status" value="1"/>
</dbReference>
<dbReference type="NCBIfam" id="TIGR02962">
    <property type="entry name" value="hdxy_isourate"/>
    <property type="match status" value="1"/>
</dbReference>
<organism evidence="11 12">
    <name type="scientific">Polistes dominula</name>
    <name type="common">European paper wasp</name>
    <name type="synonym">Vespa dominula</name>
    <dbReference type="NCBI Taxonomy" id="743375"/>
    <lineage>
        <taxon>Eukaryota</taxon>
        <taxon>Metazoa</taxon>
        <taxon>Ecdysozoa</taxon>
        <taxon>Arthropoda</taxon>
        <taxon>Hexapoda</taxon>
        <taxon>Insecta</taxon>
        <taxon>Pterygota</taxon>
        <taxon>Neoptera</taxon>
        <taxon>Endopterygota</taxon>
        <taxon>Hymenoptera</taxon>
        <taxon>Apocrita</taxon>
        <taxon>Aculeata</taxon>
        <taxon>Vespoidea</taxon>
        <taxon>Vespidae</taxon>
        <taxon>Polistinae</taxon>
        <taxon>Polistini</taxon>
        <taxon>Polistes</taxon>
    </lineage>
</organism>
<dbReference type="RefSeq" id="XP_015171489.1">
    <property type="nucleotide sequence ID" value="XM_015316003.1"/>
</dbReference>
<evidence type="ECO:0000256" key="7">
    <source>
        <dbReference type="ARBA" id="ARBA00022801"/>
    </source>
</evidence>
<dbReference type="Pfam" id="PF00576">
    <property type="entry name" value="Transthyretin"/>
    <property type="match status" value="1"/>
</dbReference>
<keyword evidence="11" id="KW-1185">Reference proteome</keyword>
<dbReference type="EC" id="3.5.2.17" evidence="5"/>
<evidence type="ECO:0000256" key="1">
    <source>
        <dbReference type="ARBA" id="ARBA00001043"/>
    </source>
</evidence>
<dbReference type="GeneID" id="107063871"/>